<evidence type="ECO:0000256" key="10">
    <source>
        <dbReference type="ARBA" id="ARBA00023136"/>
    </source>
</evidence>
<dbReference type="NCBIfam" id="TIGR01241">
    <property type="entry name" value="FtsH_fam"/>
    <property type="match status" value="1"/>
</dbReference>
<evidence type="ECO:0000256" key="5">
    <source>
        <dbReference type="ARBA" id="ARBA00022741"/>
    </source>
</evidence>
<evidence type="ECO:0000256" key="1">
    <source>
        <dbReference type="ARBA" id="ARBA00004370"/>
    </source>
</evidence>
<feature type="compositionally biased region" description="Basic and acidic residues" evidence="13">
    <location>
        <begin position="701"/>
        <end position="718"/>
    </location>
</feature>
<evidence type="ECO:0000256" key="13">
    <source>
        <dbReference type="SAM" id="MobiDB-lite"/>
    </source>
</evidence>
<comment type="subunit">
    <text evidence="11">Homohexamer.</text>
</comment>
<dbReference type="Pfam" id="PF01434">
    <property type="entry name" value="Peptidase_M41"/>
    <property type="match status" value="1"/>
</dbReference>
<feature type="domain" description="AAA+ ATPase" evidence="14">
    <location>
        <begin position="275"/>
        <end position="414"/>
    </location>
</feature>
<dbReference type="InterPro" id="IPR003593">
    <property type="entry name" value="AAA+_ATPase"/>
</dbReference>
<organism evidence="15 16">
    <name type="scientific">Luteolibacter soli</name>
    <dbReference type="NCBI Taxonomy" id="3135280"/>
    <lineage>
        <taxon>Bacteria</taxon>
        <taxon>Pseudomonadati</taxon>
        <taxon>Verrucomicrobiota</taxon>
        <taxon>Verrucomicrobiia</taxon>
        <taxon>Verrucomicrobiales</taxon>
        <taxon>Verrucomicrobiaceae</taxon>
        <taxon>Luteolibacter</taxon>
    </lineage>
</organism>
<dbReference type="PANTHER" id="PTHR23076:SF97">
    <property type="entry name" value="ATP-DEPENDENT ZINC METALLOPROTEASE YME1L1"/>
    <property type="match status" value="1"/>
</dbReference>
<feature type="transmembrane region" description="Helical" evidence="11">
    <location>
        <begin position="193"/>
        <end position="211"/>
    </location>
</feature>
<evidence type="ECO:0000256" key="3">
    <source>
        <dbReference type="ARBA" id="ARBA00022670"/>
    </source>
</evidence>
<evidence type="ECO:0000256" key="9">
    <source>
        <dbReference type="ARBA" id="ARBA00023049"/>
    </source>
</evidence>
<keyword evidence="7 11" id="KW-0862">Zinc</keyword>
<feature type="binding site" evidence="11">
    <location>
        <position position="505"/>
    </location>
    <ligand>
        <name>Zn(2+)</name>
        <dbReference type="ChEBI" id="CHEBI:29105"/>
        <note>catalytic</note>
    </ligand>
</feature>
<dbReference type="SUPFAM" id="SSF52540">
    <property type="entry name" value="P-loop containing nucleoside triphosphate hydrolases"/>
    <property type="match status" value="1"/>
</dbReference>
<feature type="active site" evidence="11">
    <location>
        <position position="506"/>
    </location>
</feature>
<dbReference type="Gene3D" id="1.10.8.60">
    <property type="match status" value="1"/>
</dbReference>
<evidence type="ECO:0000256" key="6">
    <source>
        <dbReference type="ARBA" id="ARBA00022801"/>
    </source>
</evidence>
<dbReference type="InterPro" id="IPR003960">
    <property type="entry name" value="ATPase_AAA_CS"/>
</dbReference>
<dbReference type="GO" id="GO:0008237">
    <property type="term" value="F:metallopeptidase activity"/>
    <property type="evidence" value="ECO:0007669"/>
    <property type="project" value="UniProtKB-KW"/>
</dbReference>
<dbReference type="Gene3D" id="3.40.50.300">
    <property type="entry name" value="P-loop containing nucleotide triphosphate hydrolases"/>
    <property type="match status" value="1"/>
</dbReference>
<accession>A0ABU9B1F2</accession>
<feature type="binding site" evidence="11">
    <location>
        <position position="509"/>
    </location>
    <ligand>
        <name>Zn(2+)</name>
        <dbReference type="ChEBI" id="CHEBI:29105"/>
        <note>catalytic</note>
    </ligand>
</feature>
<evidence type="ECO:0000313" key="15">
    <source>
        <dbReference type="EMBL" id="MEK7952837.1"/>
    </source>
</evidence>
<comment type="similarity">
    <text evidence="2 11">In the C-terminal section; belongs to the peptidase M41 family.</text>
</comment>
<keyword evidence="6 11" id="KW-0378">Hydrolase</keyword>
<feature type="binding site" evidence="11">
    <location>
        <begin position="283"/>
        <end position="290"/>
    </location>
    <ligand>
        <name>ATP</name>
        <dbReference type="ChEBI" id="CHEBI:30616"/>
    </ligand>
</feature>
<sequence length="731" mass="79525">MSSTIQSLSFAQFREKWDQGLVYRDDAKFPLKVTTQDSAYNAVITGYLRNSPERGPGEEPGTKPIRATVRTQDVPAILGQSVAFRLTSEAAPAPGVETVELSEAGFRQAAALGEIKSLDSKGPLTVYSPDGNLAVIVANREIPPTPAAPADPKGAGPKQFKVIAPVMMLGEELGKLLNDNGIYEANNDFLKSAIFTFLPVLLIVLLLFFLFRQQMKAAGRGAMSFGKSKARLLTRDHNKVTFKDVAGIQEAKEELWEIVDFLRDPRKFQKLGGSIPKGVLMVGPPGTGKTLLARAIAGEADVPFFSISGSDFVEMFVGVGASRVRDMFEQGKKHAPCLIFIDEIDAVGRHRGHGMGGGHDEREQTLNQLLVEMDGFDTQEGVIIIAATNRPDVLDPALLRPGRFDRQVTVSLPDVNGREEILRVHVKKIKLAPGTDLGIIARGTPGFSGAELANLINEAALLAARRGLSAVTIAEMEEARDKVRWGRERRSLAMSDKEKTGTAWHEAGHAYLNMVLPHTHPLHKVTIIPRGPYLGATMYLPDGDKYSTQRKEALANLVMTMGGRIAESFITGDVSNGASGDIRQATSLARHMVCEWGMSDKLGMIEYGDGDNPVFLARDVSRSRNYSEDTARVIDAEIKRFIDEAYDHATEVLTTNKDKVELIANALLEYETLDASHIRDLIETGEMKNPPSAPKPPPVPDEFRKKPAAKPTEDKPDDGGPLPGEVVGAPA</sequence>
<comment type="function">
    <text evidence="11">Acts as a processive, ATP-dependent zinc metallopeptidase for both cytoplasmic and membrane proteins. Plays a role in the quality control of integral membrane proteins.</text>
</comment>
<keyword evidence="9 11" id="KW-0482">Metalloprotease</keyword>
<comment type="subcellular location">
    <subcellularLocation>
        <location evidence="11">Cell membrane</location>
        <topology evidence="11">Multi-pass membrane protein</topology>
        <orientation evidence="11">Cytoplasmic side</orientation>
    </subcellularLocation>
    <subcellularLocation>
        <location evidence="1">Membrane</location>
    </subcellularLocation>
</comment>
<comment type="similarity">
    <text evidence="11">In the central section; belongs to the AAA ATPase family.</text>
</comment>
<comment type="caution">
    <text evidence="15">The sequence shown here is derived from an EMBL/GenBank/DDBJ whole genome shotgun (WGS) entry which is preliminary data.</text>
</comment>
<keyword evidence="4 11" id="KW-0479">Metal-binding</keyword>
<dbReference type="SMART" id="SM00382">
    <property type="entry name" value="AAA"/>
    <property type="match status" value="1"/>
</dbReference>
<dbReference type="InterPro" id="IPR027417">
    <property type="entry name" value="P-loop_NTPase"/>
</dbReference>
<gene>
    <name evidence="11 15" type="primary">ftsH</name>
    <name evidence="15" type="ORF">WKV53_20150</name>
</gene>
<keyword evidence="5 11" id="KW-0547">Nucleotide-binding</keyword>
<evidence type="ECO:0000256" key="7">
    <source>
        <dbReference type="ARBA" id="ARBA00022833"/>
    </source>
</evidence>
<dbReference type="Gene3D" id="1.20.58.760">
    <property type="entry name" value="Peptidase M41"/>
    <property type="match status" value="1"/>
</dbReference>
<dbReference type="InterPro" id="IPR000642">
    <property type="entry name" value="Peptidase_M41"/>
</dbReference>
<feature type="binding site" evidence="11">
    <location>
        <position position="581"/>
    </location>
    <ligand>
        <name>Zn(2+)</name>
        <dbReference type="ChEBI" id="CHEBI:29105"/>
        <note>catalytic</note>
    </ligand>
</feature>
<evidence type="ECO:0000313" key="16">
    <source>
        <dbReference type="Proteomes" id="UP001371305"/>
    </source>
</evidence>
<keyword evidence="16" id="KW-1185">Reference proteome</keyword>
<name>A0ABU9B1F2_9BACT</name>
<dbReference type="InterPro" id="IPR037219">
    <property type="entry name" value="Peptidase_M41-like"/>
</dbReference>
<dbReference type="RefSeq" id="WP_341406595.1">
    <property type="nucleotide sequence ID" value="NZ_JBBUKT010000008.1"/>
</dbReference>
<proteinExistence type="inferred from homology"/>
<dbReference type="Pfam" id="PF00004">
    <property type="entry name" value="AAA"/>
    <property type="match status" value="1"/>
</dbReference>
<keyword evidence="8 11" id="KW-0067">ATP-binding</keyword>
<comment type="similarity">
    <text evidence="12">Belongs to the AAA ATPase family.</text>
</comment>
<dbReference type="InterPro" id="IPR041569">
    <property type="entry name" value="AAA_lid_3"/>
</dbReference>
<keyword evidence="10 11" id="KW-0472">Membrane</keyword>
<keyword evidence="11" id="KW-0812">Transmembrane</keyword>
<feature type="compositionally biased region" description="Pro residues" evidence="13">
    <location>
        <begin position="691"/>
        <end position="700"/>
    </location>
</feature>
<keyword evidence="11" id="KW-1133">Transmembrane helix</keyword>
<evidence type="ECO:0000256" key="4">
    <source>
        <dbReference type="ARBA" id="ARBA00022723"/>
    </source>
</evidence>
<evidence type="ECO:0000256" key="12">
    <source>
        <dbReference type="RuleBase" id="RU003651"/>
    </source>
</evidence>
<keyword evidence="3 11" id="KW-0645">Protease</keyword>
<feature type="region of interest" description="Disordered" evidence="13">
    <location>
        <begin position="683"/>
        <end position="731"/>
    </location>
</feature>
<evidence type="ECO:0000256" key="11">
    <source>
        <dbReference type="HAMAP-Rule" id="MF_01458"/>
    </source>
</evidence>
<dbReference type="PROSITE" id="PS00674">
    <property type="entry name" value="AAA"/>
    <property type="match status" value="1"/>
</dbReference>
<comment type="cofactor">
    <cofactor evidence="11">
        <name>Zn(2+)</name>
        <dbReference type="ChEBI" id="CHEBI:29105"/>
    </cofactor>
    <text evidence="11">Binds 1 zinc ion per subunit.</text>
</comment>
<dbReference type="InterPro" id="IPR003959">
    <property type="entry name" value="ATPase_AAA_core"/>
</dbReference>
<dbReference type="EMBL" id="JBBUKT010000008">
    <property type="protein sequence ID" value="MEK7952837.1"/>
    <property type="molecule type" value="Genomic_DNA"/>
</dbReference>
<evidence type="ECO:0000256" key="2">
    <source>
        <dbReference type="ARBA" id="ARBA00010044"/>
    </source>
</evidence>
<dbReference type="Proteomes" id="UP001371305">
    <property type="component" value="Unassembled WGS sequence"/>
</dbReference>
<dbReference type="Pfam" id="PF17862">
    <property type="entry name" value="AAA_lid_3"/>
    <property type="match status" value="1"/>
</dbReference>
<evidence type="ECO:0000256" key="8">
    <source>
        <dbReference type="ARBA" id="ARBA00022840"/>
    </source>
</evidence>
<dbReference type="CDD" id="cd19501">
    <property type="entry name" value="RecA-like_FtsH"/>
    <property type="match status" value="1"/>
</dbReference>
<comment type="caution">
    <text evidence="11">Lacks conserved residue(s) required for the propagation of feature annotation.</text>
</comment>
<protein>
    <recommendedName>
        <fullName evidence="11">ATP-dependent zinc metalloprotease FtsH</fullName>
        <ecNumber evidence="11">3.4.24.-</ecNumber>
    </recommendedName>
</protein>
<dbReference type="EC" id="3.4.24.-" evidence="11"/>
<reference evidence="15 16" key="1">
    <citation type="submission" date="2024-04" db="EMBL/GenBank/DDBJ databases">
        <title>Luteolibacter sp. isolated from soil.</title>
        <authorList>
            <person name="An J."/>
        </authorList>
    </citation>
    <scope>NUCLEOTIDE SEQUENCE [LARGE SCALE GENOMIC DNA]</scope>
    <source>
        <strain evidence="15 16">Y139</strain>
    </source>
</reference>
<evidence type="ECO:0000259" key="14">
    <source>
        <dbReference type="SMART" id="SM00382"/>
    </source>
</evidence>
<dbReference type="HAMAP" id="MF_01458">
    <property type="entry name" value="FtsH"/>
    <property type="match status" value="1"/>
</dbReference>
<dbReference type="InterPro" id="IPR005936">
    <property type="entry name" value="FtsH"/>
</dbReference>
<keyword evidence="11" id="KW-1003">Cell membrane</keyword>
<dbReference type="PANTHER" id="PTHR23076">
    <property type="entry name" value="METALLOPROTEASE M41 FTSH"/>
    <property type="match status" value="1"/>
</dbReference>
<dbReference type="SUPFAM" id="SSF140990">
    <property type="entry name" value="FtsH protease domain-like"/>
    <property type="match status" value="1"/>
</dbReference>